<dbReference type="Gene3D" id="1.10.530.10">
    <property type="match status" value="1"/>
</dbReference>
<dbReference type="EMBL" id="CP003360">
    <property type="protein sequence ID" value="AFM27599.1"/>
    <property type="molecule type" value="Genomic_DNA"/>
</dbReference>
<feature type="domain" description="Transglycosylase SLT" evidence="1">
    <location>
        <begin position="76"/>
        <end position="152"/>
    </location>
</feature>
<reference evidence="3" key="1">
    <citation type="submission" date="2012-06" db="EMBL/GenBank/DDBJ databases">
        <title>Complete sequence of chromosome of Desulfomonile tiedjei DSM 6799.</title>
        <authorList>
            <person name="Lucas S."/>
            <person name="Copeland A."/>
            <person name="Lapidus A."/>
            <person name="Glavina del Rio T."/>
            <person name="Dalin E."/>
            <person name="Tice H."/>
            <person name="Bruce D."/>
            <person name="Goodwin L."/>
            <person name="Pitluck S."/>
            <person name="Peters L."/>
            <person name="Ovchinnikova G."/>
            <person name="Zeytun A."/>
            <person name="Lu M."/>
            <person name="Kyrpides N."/>
            <person name="Mavromatis K."/>
            <person name="Ivanova N."/>
            <person name="Brettin T."/>
            <person name="Detter J.C."/>
            <person name="Han C."/>
            <person name="Larimer F."/>
            <person name="Land M."/>
            <person name="Hauser L."/>
            <person name="Markowitz V."/>
            <person name="Cheng J.-F."/>
            <person name="Hugenholtz P."/>
            <person name="Woyke T."/>
            <person name="Wu D."/>
            <person name="Spring S."/>
            <person name="Schroeder M."/>
            <person name="Brambilla E."/>
            <person name="Klenk H.-P."/>
            <person name="Eisen J.A."/>
        </authorList>
    </citation>
    <scope>NUCLEOTIDE SEQUENCE [LARGE SCALE GENOMIC DNA]</scope>
    <source>
        <strain evidence="3">ATCC 49306 / DSM 6799 / DCB-1</strain>
    </source>
</reference>
<sequence>MVRGIIPLNIILCFLVLISFAEGQVVHPNGIEICSQIIHEMTEGKISRVKAKELSLAIANAGNRHFGKVTCGDMWLYMAIVHIESGFRNNIVNDFNCRGMFQVHAPSWAGKFGIRYADLLDPDINADVGIQVFKYYLLLYRNIASTLSAYNSDHPRAALSYARAVLYTRQKIKKRYTELFKHAATAPRIASEIEGRESEPTK</sequence>
<evidence type="ECO:0000259" key="1">
    <source>
        <dbReference type="Pfam" id="PF01464"/>
    </source>
</evidence>
<dbReference type="InterPro" id="IPR023346">
    <property type="entry name" value="Lysozyme-like_dom_sf"/>
</dbReference>
<dbReference type="HOGENOM" id="CLU_1352832_0_0_7"/>
<dbReference type="AlphaFoldDB" id="I4CDF8"/>
<dbReference type="Pfam" id="PF01464">
    <property type="entry name" value="SLT"/>
    <property type="match status" value="1"/>
</dbReference>
<organism evidence="2 3">
    <name type="scientific">Desulfomonile tiedjei (strain ATCC 49306 / DSM 6799 / DCB-1)</name>
    <dbReference type="NCBI Taxonomy" id="706587"/>
    <lineage>
        <taxon>Bacteria</taxon>
        <taxon>Pseudomonadati</taxon>
        <taxon>Thermodesulfobacteriota</taxon>
        <taxon>Desulfomonilia</taxon>
        <taxon>Desulfomonilales</taxon>
        <taxon>Desulfomonilaceae</taxon>
        <taxon>Desulfomonile</taxon>
    </lineage>
</organism>
<evidence type="ECO:0000313" key="3">
    <source>
        <dbReference type="Proteomes" id="UP000006055"/>
    </source>
</evidence>
<accession>I4CDF8</accession>
<dbReference type="Proteomes" id="UP000006055">
    <property type="component" value="Chromosome"/>
</dbReference>
<dbReference type="SUPFAM" id="SSF53955">
    <property type="entry name" value="Lysozyme-like"/>
    <property type="match status" value="1"/>
</dbReference>
<dbReference type="RefSeq" id="WP_014812704.1">
    <property type="nucleotide sequence ID" value="NC_018025.1"/>
</dbReference>
<dbReference type="eggNOG" id="COG0741">
    <property type="taxonomic scope" value="Bacteria"/>
</dbReference>
<dbReference type="CDD" id="cd00254">
    <property type="entry name" value="LT-like"/>
    <property type="match status" value="1"/>
</dbReference>
<evidence type="ECO:0000313" key="2">
    <source>
        <dbReference type="EMBL" id="AFM27599.1"/>
    </source>
</evidence>
<gene>
    <name evidence="2" type="ordered locus">Desti_4987</name>
</gene>
<dbReference type="KEGG" id="dti:Desti_4987"/>
<dbReference type="InterPro" id="IPR008258">
    <property type="entry name" value="Transglycosylase_SLT_dom_1"/>
</dbReference>
<proteinExistence type="predicted"/>
<keyword evidence="3" id="KW-1185">Reference proteome</keyword>
<protein>
    <submittedName>
        <fullName evidence="2">Soluble lytic murein transglycosylase-like protein</fullName>
    </submittedName>
</protein>
<name>I4CDF8_DESTA</name>